<dbReference type="InterPro" id="IPR051262">
    <property type="entry name" value="SMP-30/CGR1_Lactonase"/>
</dbReference>
<evidence type="ECO:0000313" key="4">
    <source>
        <dbReference type="Proteomes" id="UP000199494"/>
    </source>
</evidence>
<dbReference type="GO" id="GO:0016787">
    <property type="term" value="F:hydrolase activity"/>
    <property type="evidence" value="ECO:0007669"/>
    <property type="project" value="UniProtKB-KW"/>
</dbReference>
<dbReference type="PANTHER" id="PTHR47572:SF4">
    <property type="entry name" value="LACTONASE DRP35"/>
    <property type="match status" value="1"/>
</dbReference>
<dbReference type="SUPFAM" id="SSF63829">
    <property type="entry name" value="Calcium-dependent phosphotriesterase"/>
    <property type="match status" value="1"/>
</dbReference>
<keyword evidence="2" id="KW-0378">Hydrolase</keyword>
<dbReference type="OrthoDB" id="2633250at2"/>
<dbReference type="Gene3D" id="2.120.10.30">
    <property type="entry name" value="TolB, C-terminal domain"/>
    <property type="match status" value="1"/>
</dbReference>
<organism evidence="3 4">
    <name type="scientific">Prauserella marina</name>
    <dbReference type="NCBI Taxonomy" id="530584"/>
    <lineage>
        <taxon>Bacteria</taxon>
        <taxon>Bacillati</taxon>
        <taxon>Actinomycetota</taxon>
        <taxon>Actinomycetes</taxon>
        <taxon>Pseudonocardiales</taxon>
        <taxon>Pseudonocardiaceae</taxon>
        <taxon>Prauserella</taxon>
    </lineage>
</organism>
<dbReference type="PANTHER" id="PTHR47572">
    <property type="entry name" value="LIPOPROTEIN-RELATED"/>
    <property type="match status" value="1"/>
</dbReference>
<dbReference type="Pfam" id="PF08450">
    <property type="entry name" value="SGL"/>
    <property type="match status" value="1"/>
</dbReference>
<dbReference type="EMBL" id="FMZE01000001">
    <property type="protein sequence ID" value="SDC19934.1"/>
    <property type="molecule type" value="Genomic_DNA"/>
</dbReference>
<dbReference type="Proteomes" id="UP000199494">
    <property type="component" value="Unassembled WGS sequence"/>
</dbReference>
<dbReference type="InterPro" id="IPR013658">
    <property type="entry name" value="SGL"/>
</dbReference>
<keyword evidence="4" id="KW-1185">Reference proteome</keyword>
<evidence type="ECO:0000313" key="3">
    <source>
        <dbReference type="EMBL" id="SDC19934.1"/>
    </source>
</evidence>
<dbReference type="InterPro" id="IPR011042">
    <property type="entry name" value="6-blade_b-propeller_TolB-like"/>
</dbReference>
<proteinExistence type="inferred from homology"/>
<comment type="similarity">
    <text evidence="1">Belongs to the SMP-30/CGR1 family.</text>
</comment>
<reference evidence="3 4" key="1">
    <citation type="submission" date="2016-10" db="EMBL/GenBank/DDBJ databases">
        <authorList>
            <person name="de Groot N.N."/>
        </authorList>
    </citation>
    <scope>NUCLEOTIDE SEQUENCE [LARGE SCALE GENOMIC DNA]</scope>
    <source>
        <strain evidence="3 4">CGMCC 4.5506</strain>
    </source>
</reference>
<evidence type="ECO:0000256" key="1">
    <source>
        <dbReference type="ARBA" id="ARBA00008853"/>
    </source>
</evidence>
<dbReference type="STRING" id="530584.SAMN05421630_101787"/>
<sequence length="309" mass="32641">MTPSSRGPTERENMTEQFRTLADGGDYFEGLRWHEGNWYASDAFRGIVLKIDDAGNRTDIMEVDALCSGLGWLPDGSMIIVSMKDRKLLRRTADGEVSEHADMSGLSEHWINDMCVDKQGRSWVGSIGFAIVEGADPEPGDLLCADPDGSVRVAASDLWCPNGIVVTADGSTLIVAESFAGRLTAFTIADDGTLTDRRTLAQFGPVPPPGGAAEMLGAIELSPDGLTIDKDDHIWVSDASNKRCVRVSPQGEVTAEIPAPGDLGLYSCALGGSSGTELMLAVCEGFFEAAQGVKGTAALVSTTVDVPVA</sequence>
<accession>A0A1G6JMI3</accession>
<evidence type="ECO:0000256" key="2">
    <source>
        <dbReference type="ARBA" id="ARBA00022801"/>
    </source>
</evidence>
<dbReference type="AlphaFoldDB" id="A0A1G6JMI3"/>
<gene>
    <name evidence="3" type="ORF">SAMN05421630_101787</name>
</gene>
<protein>
    <submittedName>
        <fullName evidence="3">Sugar lactone lactonase YvrE</fullName>
    </submittedName>
</protein>
<name>A0A1G6JMI3_9PSEU</name>